<dbReference type="Proteomes" id="UP001055439">
    <property type="component" value="Chromosome 8"/>
</dbReference>
<gene>
    <name evidence="13" type="ORF">MUK42_12992</name>
</gene>
<dbReference type="InterPro" id="IPR013083">
    <property type="entry name" value="Znf_RING/FYVE/PHD"/>
</dbReference>
<protein>
    <recommendedName>
        <fullName evidence="4">RING-type E3 ubiquitin transferase</fullName>
        <ecNumber evidence="4">2.3.2.27</ecNumber>
    </recommendedName>
</protein>
<evidence type="ECO:0000256" key="10">
    <source>
        <dbReference type="PROSITE-ProRule" id="PRU00455"/>
    </source>
</evidence>
<name>A0A9E7H6H8_9LILI</name>
<dbReference type="PROSITE" id="PS50089">
    <property type="entry name" value="ZF_RING_2"/>
    <property type="match status" value="1"/>
</dbReference>
<dbReference type="Gene3D" id="3.30.40.10">
    <property type="entry name" value="Zinc/RING finger domain, C3HC4 (zinc finger)"/>
    <property type="match status" value="2"/>
</dbReference>
<comment type="catalytic activity">
    <reaction evidence="1">
        <text>S-ubiquitinyl-[E2 ubiquitin-conjugating enzyme]-L-cysteine + [acceptor protein]-L-lysine = [E2 ubiquitin-conjugating enzyme]-L-cysteine + N(6)-ubiquitinyl-[acceptor protein]-L-lysine.</text>
        <dbReference type="EC" id="2.3.2.27"/>
    </reaction>
</comment>
<keyword evidence="7 10" id="KW-0863">Zinc-finger</keyword>
<accession>A0A9E7H6H8</accession>
<dbReference type="InterPro" id="IPR049548">
    <property type="entry name" value="Sina-like_RING"/>
</dbReference>
<dbReference type="GO" id="GO:0005737">
    <property type="term" value="C:cytoplasm"/>
    <property type="evidence" value="ECO:0007669"/>
    <property type="project" value="InterPro"/>
</dbReference>
<dbReference type="InterPro" id="IPR013010">
    <property type="entry name" value="Znf_SIAH"/>
</dbReference>
<evidence type="ECO:0000256" key="4">
    <source>
        <dbReference type="ARBA" id="ARBA00012483"/>
    </source>
</evidence>
<dbReference type="InterPro" id="IPR018121">
    <property type="entry name" value="7-in-absentia-prot_TRAF-dom"/>
</dbReference>
<keyword evidence="9" id="KW-0862">Zinc</keyword>
<dbReference type="PANTHER" id="PTHR10315:SF111">
    <property type="entry name" value="E3 UBIQUITIN-PROTEIN LIGASE DIS1"/>
    <property type="match status" value="1"/>
</dbReference>
<dbReference type="FunFam" id="3.30.40.10:FF:000041">
    <property type="entry name" value="E3 ubiquitin-protein ligase SINAT3"/>
    <property type="match status" value="1"/>
</dbReference>
<dbReference type="InterPro" id="IPR052088">
    <property type="entry name" value="E3_ubiquitin-ligase_SINA"/>
</dbReference>
<dbReference type="Pfam" id="PF03145">
    <property type="entry name" value="Sina_TRAF"/>
    <property type="match status" value="1"/>
</dbReference>
<dbReference type="Pfam" id="PF21362">
    <property type="entry name" value="Sina_RING"/>
    <property type="match status" value="1"/>
</dbReference>
<keyword evidence="8" id="KW-0833">Ubl conjugation pathway</keyword>
<evidence type="ECO:0000256" key="1">
    <source>
        <dbReference type="ARBA" id="ARBA00000900"/>
    </source>
</evidence>
<organism evidence="13 14">
    <name type="scientific">Musa troglodytarum</name>
    <name type="common">fe'i banana</name>
    <dbReference type="NCBI Taxonomy" id="320322"/>
    <lineage>
        <taxon>Eukaryota</taxon>
        <taxon>Viridiplantae</taxon>
        <taxon>Streptophyta</taxon>
        <taxon>Embryophyta</taxon>
        <taxon>Tracheophyta</taxon>
        <taxon>Spermatophyta</taxon>
        <taxon>Magnoliopsida</taxon>
        <taxon>Liliopsida</taxon>
        <taxon>Zingiberales</taxon>
        <taxon>Musaceae</taxon>
        <taxon>Musa</taxon>
    </lineage>
</organism>
<dbReference type="AlphaFoldDB" id="A0A9E7H6H8"/>
<keyword evidence="5" id="KW-0808">Transferase</keyword>
<dbReference type="PROSITE" id="PS51081">
    <property type="entry name" value="ZF_SIAH"/>
    <property type="match status" value="1"/>
</dbReference>
<dbReference type="PANTHER" id="PTHR10315">
    <property type="entry name" value="E3 UBIQUITIN PROTEIN LIGASE SIAH"/>
    <property type="match status" value="1"/>
</dbReference>
<comment type="pathway">
    <text evidence="2">Protein modification; protein ubiquitination.</text>
</comment>
<evidence type="ECO:0000256" key="5">
    <source>
        <dbReference type="ARBA" id="ARBA00022679"/>
    </source>
</evidence>
<proteinExistence type="inferred from homology"/>
<evidence type="ECO:0000313" key="13">
    <source>
        <dbReference type="EMBL" id="URE27655.1"/>
    </source>
</evidence>
<evidence type="ECO:0000256" key="6">
    <source>
        <dbReference type="ARBA" id="ARBA00022723"/>
    </source>
</evidence>
<feature type="domain" description="RING-type" evidence="11">
    <location>
        <begin position="152"/>
        <end position="188"/>
    </location>
</feature>
<dbReference type="EC" id="2.3.2.27" evidence="4"/>
<evidence type="ECO:0000256" key="2">
    <source>
        <dbReference type="ARBA" id="ARBA00004906"/>
    </source>
</evidence>
<dbReference type="InterPro" id="IPR001841">
    <property type="entry name" value="Znf_RING"/>
</dbReference>
<dbReference type="OrthoDB" id="941555at2759"/>
<dbReference type="SUPFAM" id="SSF49599">
    <property type="entry name" value="TRAF domain-like"/>
    <property type="match status" value="1"/>
</dbReference>
<evidence type="ECO:0000256" key="8">
    <source>
        <dbReference type="ARBA" id="ARBA00022786"/>
    </source>
</evidence>
<evidence type="ECO:0000259" key="12">
    <source>
        <dbReference type="PROSITE" id="PS51081"/>
    </source>
</evidence>
<keyword evidence="14" id="KW-1185">Reference proteome</keyword>
<keyword evidence="6" id="KW-0479">Metal-binding</keyword>
<dbReference type="GO" id="GO:0006511">
    <property type="term" value="P:ubiquitin-dependent protein catabolic process"/>
    <property type="evidence" value="ECO:0007669"/>
    <property type="project" value="InterPro"/>
</dbReference>
<dbReference type="CDD" id="cd16571">
    <property type="entry name" value="RING-HC_SIAHs"/>
    <property type="match status" value="1"/>
</dbReference>
<evidence type="ECO:0000256" key="9">
    <source>
        <dbReference type="ARBA" id="ARBA00022833"/>
    </source>
</evidence>
<evidence type="ECO:0000256" key="7">
    <source>
        <dbReference type="ARBA" id="ARBA00022771"/>
    </source>
</evidence>
<dbReference type="GO" id="GO:0008270">
    <property type="term" value="F:zinc ion binding"/>
    <property type="evidence" value="ECO:0007669"/>
    <property type="project" value="UniProtKB-KW"/>
</dbReference>
<dbReference type="EMBL" id="CP097510">
    <property type="protein sequence ID" value="URE27655.1"/>
    <property type="molecule type" value="Genomic_DNA"/>
</dbReference>
<reference evidence="13" key="1">
    <citation type="submission" date="2022-05" db="EMBL/GenBank/DDBJ databases">
        <title>The Musa troglodytarum L. genome provides insights into the mechanism of non-climacteric behaviour and enrichment of carotenoids.</title>
        <authorList>
            <person name="Wang J."/>
        </authorList>
    </citation>
    <scope>NUCLEOTIDE SEQUENCE</scope>
    <source>
        <tissue evidence="13">Leaf</tissue>
    </source>
</reference>
<evidence type="ECO:0000259" key="11">
    <source>
        <dbReference type="PROSITE" id="PS50089"/>
    </source>
</evidence>
<dbReference type="Gene3D" id="2.60.210.10">
    <property type="entry name" value="Apoptosis, Tumor Necrosis Factor Receptor Associated Protein 2, Chain A"/>
    <property type="match status" value="1"/>
</dbReference>
<dbReference type="InterPro" id="IPR008974">
    <property type="entry name" value="TRAF-like"/>
</dbReference>
<comment type="similarity">
    <text evidence="3">Belongs to the SINA (Seven in absentia) family.</text>
</comment>
<feature type="domain" description="SIAH-type" evidence="12">
    <location>
        <begin position="181"/>
        <end position="261"/>
    </location>
</feature>
<dbReference type="Pfam" id="PF21361">
    <property type="entry name" value="Sina_ZnF"/>
    <property type="match status" value="1"/>
</dbReference>
<evidence type="ECO:0000313" key="14">
    <source>
        <dbReference type="Proteomes" id="UP001055439"/>
    </source>
</evidence>
<sequence>MGQQTVNLRLARAWARDGGGGVRETLQRFALSSSEGEGEIGFDVVVVVVSLFSILTHEVKSRIKVLALFARLALLNTPKRRKGEKVMYRAQYYLHMAPDATHDDDMRTSPEVIDSSENEDVVEVSEHVNSHVPHSPKPNLSVSGSMHKLLECPVCLNAMYPPIHQCSNGRTLCSGCKPRVHSRCPTCRHELGNIRCLAYWRRLHLLLNCLASTKPSVVWYCKLKHESQCTFRPYTCPYAGSECTVAGDIPYLVTHLKDDHKVDMHIGSSFNHRYIKSKPYKVENATWMLMVFSCFGQYFCVHFEAFQLGMALGGDNESKCYSYSLEVGGYRRKITRQGVP</sequence>
<dbReference type="GO" id="GO:0061630">
    <property type="term" value="F:ubiquitin protein ligase activity"/>
    <property type="evidence" value="ECO:0007669"/>
    <property type="project" value="UniProtKB-EC"/>
</dbReference>
<evidence type="ECO:0000256" key="3">
    <source>
        <dbReference type="ARBA" id="ARBA00009119"/>
    </source>
</evidence>